<dbReference type="AlphaFoldDB" id="A0A564ZQP6"/>
<dbReference type="VEuPathDB" id="PlasmoDB:PVP01_0121500"/>
<feature type="region of interest" description="Disordered" evidence="1">
    <location>
        <begin position="282"/>
        <end position="309"/>
    </location>
</feature>
<feature type="compositionally biased region" description="Acidic residues" evidence="1">
    <location>
        <begin position="288"/>
        <end position="308"/>
    </location>
</feature>
<name>A0A564ZQP6_PLAVI</name>
<gene>
    <name evidence="2" type="ORF">PVP01_0121500</name>
</gene>
<evidence type="ECO:0000313" key="2">
    <source>
        <dbReference type="EMBL" id="VUZ93229.1"/>
    </source>
</evidence>
<organism evidence="2 3">
    <name type="scientific">Plasmodium vivax</name>
    <name type="common">malaria parasite P. vivax</name>
    <dbReference type="NCBI Taxonomy" id="5855"/>
    <lineage>
        <taxon>Eukaryota</taxon>
        <taxon>Sar</taxon>
        <taxon>Alveolata</taxon>
        <taxon>Apicomplexa</taxon>
        <taxon>Aconoidasida</taxon>
        <taxon>Haemosporida</taxon>
        <taxon>Plasmodiidae</taxon>
        <taxon>Plasmodium</taxon>
        <taxon>Plasmodium (Plasmodium)</taxon>
    </lineage>
</organism>
<reference evidence="3" key="1">
    <citation type="submission" date="2016-07" db="EMBL/GenBank/DDBJ databases">
        <authorList>
            <consortium name="Pathogen Informatics"/>
        </authorList>
    </citation>
    <scope>NUCLEOTIDE SEQUENCE [LARGE SCALE GENOMIC DNA]</scope>
</reference>
<dbReference type="Proteomes" id="UP000220605">
    <property type="component" value="Chromosome 1"/>
</dbReference>
<dbReference type="InterPro" id="IPR008780">
    <property type="entry name" value="Plasmodium_Vir"/>
</dbReference>
<accession>A0A564ZQP6</accession>
<evidence type="ECO:0000313" key="3">
    <source>
        <dbReference type="Proteomes" id="UP000220605"/>
    </source>
</evidence>
<sequence length="504" mass="58809">MPCSTYQNAYFNYPCYYRLKEYFDKCNIIDDGTTFLKQYQEPETAKRKIFKPNENLFFELTKRLSGDGLFSELRAGICCKYINYWLNNKISTEYTHLNETDFIVFKDFVDKYQKFRRIGTIYNEKYVNYIQPLLETKKYKRMRILYEMYSTYKQIKAFVDLNTHKNRICDDFNFIIRFYNTLIREHKGDVYLNNRLEFFKDLLVREGDQYNKLCNINLSNLLPKPVIPKPHLKYYTKRIAMLQNQSSSNIEMPINGPPKVRAVNKQKETLPREQREQVKLGATREMESTTETESAAEIEEAEEAEEAEEIKAGKELEEIIGVDLKEMLGREMVGTIKKKLEEELTQKSVDQPQEEDAEQTGDGVVGVQEGLQVDRADIFNGRDSSYIHLPSYTDRTTWQESVTRNHQSESLKDNEGFFGNVKSTFSSIAEHVEPAPILGVSGGMGVLFLLFKYTPVGTMFRGRGNRRRIPGSFGREYPGFMPSFQGHEYGYFPYDQINIAYGPE</sequence>
<evidence type="ECO:0000256" key="1">
    <source>
        <dbReference type="SAM" id="MobiDB-lite"/>
    </source>
</evidence>
<dbReference type="VEuPathDB" id="PlasmoDB:PVPAM_000043900"/>
<protein>
    <submittedName>
        <fullName evidence="2">VIR protein</fullName>
    </submittedName>
</protein>
<dbReference type="Pfam" id="PF05795">
    <property type="entry name" value="Plasmodium_Vir"/>
    <property type="match status" value="1"/>
</dbReference>
<dbReference type="EMBL" id="LT635612">
    <property type="protein sequence ID" value="VUZ93229.1"/>
    <property type="molecule type" value="Genomic_DNA"/>
</dbReference>
<dbReference type="VEuPathDB" id="PlasmoDB:PVW1_140081200"/>
<dbReference type="VEuPathDB" id="PlasmoDB:PVW1_000005200"/>
<proteinExistence type="predicted"/>